<sequence length="148" mass="17805">MTATEEKREELIDLWLNSWKKKDNLGIEKVFAPDVHYIRSWGPEYYGLLEVEYLFNEQNDRGTIRSWEVDRFIHNDDETIIHWFLEDENKTGNGKKIEGLSILKWNKNNQISFVQDFLCNIHRSDPYSSSESPVYTEQQLNWLDKFRK</sequence>
<proteinExistence type="predicted"/>
<dbReference type="OrthoDB" id="4203328at2"/>
<reference evidence="3" key="1">
    <citation type="submission" date="2018-03" db="EMBL/GenBank/DDBJ databases">
        <title>New taxa in the Lactobacillus gasseri group.</title>
        <authorList>
            <person name="Tanizawa Y."/>
            <person name="Tohno M."/>
            <person name="Endo A."/>
            <person name="Arita M."/>
        </authorList>
    </citation>
    <scope>NUCLEOTIDE SEQUENCE [LARGE SCALE GENOMIC DNA]</scope>
    <source>
        <strain evidence="3">DSM 24759</strain>
    </source>
</reference>
<dbReference type="InterPro" id="IPR037401">
    <property type="entry name" value="SnoaL-like"/>
</dbReference>
<dbReference type="EMBL" id="BFBY01000001">
    <property type="protein sequence ID" value="GBG04135.1"/>
    <property type="molecule type" value="Genomic_DNA"/>
</dbReference>
<gene>
    <name evidence="2" type="ORF">LrDSM24759_00490</name>
</gene>
<keyword evidence="3" id="KW-1185">Reference proteome</keyword>
<dbReference type="Proteomes" id="UP000257317">
    <property type="component" value="Unassembled WGS sequence"/>
</dbReference>
<dbReference type="InterPro" id="IPR032710">
    <property type="entry name" value="NTF2-like_dom_sf"/>
</dbReference>
<dbReference type="SUPFAM" id="SSF54427">
    <property type="entry name" value="NTF2-like"/>
    <property type="match status" value="1"/>
</dbReference>
<feature type="domain" description="SnoaL-like" evidence="1">
    <location>
        <begin position="15"/>
        <end position="111"/>
    </location>
</feature>
<dbReference type="RefSeq" id="WP_117117340.1">
    <property type="nucleotide sequence ID" value="NZ_BFBY01000001.1"/>
</dbReference>
<accession>A0A2Z6TBV0</accession>
<protein>
    <recommendedName>
        <fullName evidence="1">SnoaL-like domain-containing protein</fullName>
    </recommendedName>
</protein>
<dbReference type="AlphaFoldDB" id="A0A2Z6TBV0"/>
<evidence type="ECO:0000313" key="2">
    <source>
        <dbReference type="EMBL" id="GBG04135.1"/>
    </source>
</evidence>
<comment type="caution">
    <text evidence="2">The sequence shown here is derived from an EMBL/GenBank/DDBJ whole genome shotgun (WGS) entry which is preliminary data.</text>
</comment>
<name>A0A2Z6TBV0_9LACO</name>
<evidence type="ECO:0000259" key="1">
    <source>
        <dbReference type="Pfam" id="PF12680"/>
    </source>
</evidence>
<evidence type="ECO:0000313" key="3">
    <source>
        <dbReference type="Proteomes" id="UP000257317"/>
    </source>
</evidence>
<dbReference type="Pfam" id="PF12680">
    <property type="entry name" value="SnoaL_2"/>
    <property type="match status" value="1"/>
</dbReference>
<organism evidence="2 3">
    <name type="scientific">Lactobacillus rodentium</name>
    <dbReference type="NCBI Taxonomy" id="947835"/>
    <lineage>
        <taxon>Bacteria</taxon>
        <taxon>Bacillati</taxon>
        <taxon>Bacillota</taxon>
        <taxon>Bacilli</taxon>
        <taxon>Lactobacillales</taxon>
        <taxon>Lactobacillaceae</taxon>
        <taxon>Lactobacillus</taxon>
    </lineage>
</organism>
<dbReference type="Gene3D" id="3.10.450.50">
    <property type="match status" value="1"/>
</dbReference>